<reference evidence="2 3" key="1">
    <citation type="submission" date="2017-01" db="EMBL/GenBank/DDBJ databases">
        <authorList>
            <person name="Mah S.A."/>
            <person name="Swanson W.J."/>
            <person name="Moy G.W."/>
            <person name="Vacquier V.D."/>
        </authorList>
    </citation>
    <scope>NUCLEOTIDE SEQUENCE [LARGE SCALE GENOMIC DNA]</scope>
    <source>
        <strain evidence="2 3">NIO-1016</strain>
    </source>
</reference>
<dbReference type="STRING" id="1017273.SAMN05443094_106159"/>
<dbReference type="RefSeq" id="WP_045852269.1">
    <property type="nucleotide sequence ID" value="NZ_FTLX01000006.1"/>
</dbReference>
<gene>
    <name evidence="1" type="ORF">B1B05_13330</name>
    <name evidence="2" type="ORF">SAMN05443094_106159</name>
</gene>
<evidence type="ECO:0000313" key="3">
    <source>
        <dbReference type="Proteomes" id="UP000186385"/>
    </source>
</evidence>
<dbReference type="Proteomes" id="UP000215545">
    <property type="component" value="Unassembled WGS sequence"/>
</dbReference>
<evidence type="ECO:0000313" key="4">
    <source>
        <dbReference type="Proteomes" id="UP000215545"/>
    </source>
</evidence>
<dbReference type="EMBL" id="MWSK01000006">
    <property type="protein sequence ID" value="OXS76645.1"/>
    <property type="molecule type" value="Genomic_DNA"/>
</dbReference>
<proteinExistence type="predicted"/>
<evidence type="ECO:0000313" key="1">
    <source>
        <dbReference type="EMBL" id="OXS76645.1"/>
    </source>
</evidence>
<evidence type="ECO:0000313" key="2">
    <source>
        <dbReference type="EMBL" id="SIR23950.1"/>
    </source>
</evidence>
<dbReference type="Gene3D" id="1.20.1260.10">
    <property type="match status" value="1"/>
</dbReference>
<dbReference type="Pfam" id="PF11553">
    <property type="entry name" value="DUF3231"/>
    <property type="match status" value="1"/>
</dbReference>
<dbReference type="EMBL" id="FTLX01000006">
    <property type="protein sequence ID" value="SIR23950.1"/>
    <property type="molecule type" value="Genomic_DNA"/>
</dbReference>
<dbReference type="InterPro" id="IPR021617">
    <property type="entry name" value="DUF3231"/>
</dbReference>
<reference evidence="1" key="3">
    <citation type="submission" date="2017-03" db="EMBL/GenBank/DDBJ databases">
        <authorList>
            <person name="Dastager S.G."/>
            <person name="Neurgaonkar P.S."/>
            <person name="Dharne M.S."/>
        </authorList>
    </citation>
    <scope>NUCLEOTIDE SEQUENCE</scope>
    <source>
        <strain evidence="1">DSM 25145</strain>
    </source>
</reference>
<name>A0A1N6ZAQ1_9BACI</name>
<dbReference type="OrthoDB" id="1934429at2"/>
<dbReference type="InterPro" id="IPR012347">
    <property type="entry name" value="Ferritin-like"/>
</dbReference>
<keyword evidence="4" id="KW-1185">Reference proteome</keyword>
<accession>A0A1N6ZAQ1</accession>
<sequence length="169" mass="18237">MGILNGNPKDEPLHYGEVSVLWAASLTAKSMVAAYSTLMNHAGDEDLKKLIQEAIMLEQAEMLGLDEMLKEHGVAIPPAPPERPKANIEDIPAGARFTDPEISASLSREAGLGLTALSQAMSQCIREDIAAMFAQFHAAKVKFGHSALKLSKEKGWLVVPPLHMEPAKV</sequence>
<organism evidence="2 3">
    <name type="scientific">Domibacillus enclensis</name>
    <dbReference type="NCBI Taxonomy" id="1017273"/>
    <lineage>
        <taxon>Bacteria</taxon>
        <taxon>Bacillati</taxon>
        <taxon>Bacillota</taxon>
        <taxon>Bacilli</taxon>
        <taxon>Bacillales</taxon>
        <taxon>Bacillaceae</taxon>
        <taxon>Domibacillus</taxon>
    </lineage>
</organism>
<evidence type="ECO:0008006" key="5">
    <source>
        <dbReference type="Google" id="ProtNLM"/>
    </source>
</evidence>
<dbReference type="Proteomes" id="UP000186385">
    <property type="component" value="Unassembled WGS sequence"/>
</dbReference>
<dbReference type="AlphaFoldDB" id="A0A1N6ZAQ1"/>
<protein>
    <recommendedName>
        <fullName evidence="5">DUF3231 family protein</fullName>
    </recommendedName>
</protein>
<reference evidence="4" key="2">
    <citation type="submission" date="2017-03" db="EMBL/GenBank/DDBJ databases">
        <title>Bacillus sp. V-88(T) DSM27956, whole genome shotgun sequencing project.</title>
        <authorList>
            <person name="Dastager S.G."/>
            <person name="Neurgaonkar P.S."/>
            <person name="Dharne M.S."/>
        </authorList>
    </citation>
    <scope>NUCLEOTIDE SEQUENCE [LARGE SCALE GENOMIC DNA]</scope>
    <source>
        <strain evidence="4">DSM 25145</strain>
    </source>
</reference>